<feature type="non-terminal residue" evidence="1">
    <location>
        <position position="72"/>
    </location>
</feature>
<reference evidence="1" key="2">
    <citation type="submission" date="2023-06" db="EMBL/GenBank/DDBJ databases">
        <authorList>
            <consortium name="Lawrence Berkeley National Laboratory"/>
            <person name="Haridas S."/>
            <person name="Hensen N."/>
            <person name="Bonometti L."/>
            <person name="Westerberg I."/>
            <person name="Brannstrom I.O."/>
            <person name="Guillou S."/>
            <person name="Cros-Aarteil S."/>
            <person name="Calhoun S."/>
            <person name="Kuo A."/>
            <person name="Mondo S."/>
            <person name="Pangilinan J."/>
            <person name="Riley R."/>
            <person name="Labutti K."/>
            <person name="Andreopoulos B."/>
            <person name="Lipzen A."/>
            <person name="Chen C."/>
            <person name="Yanf M."/>
            <person name="Daum C."/>
            <person name="Ng V."/>
            <person name="Clum A."/>
            <person name="Steindorff A."/>
            <person name="Ohm R."/>
            <person name="Martin F."/>
            <person name="Silar P."/>
            <person name="Natvig D."/>
            <person name="Lalanne C."/>
            <person name="Gautier V."/>
            <person name="Ament-Velasquez S.L."/>
            <person name="Kruys A."/>
            <person name="Hutchinson M.I."/>
            <person name="Powell A.J."/>
            <person name="Barry K."/>
            <person name="Miller A.N."/>
            <person name="Grigoriev I.V."/>
            <person name="Debuchy R."/>
            <person name="Gladieux P."/>
            <person name="Thoren M.H."/>
            <person name="Johannesson H."/>
        </authorList>
    </citation>
    <scope>NUCLEOTIDE SEQUENCE</scope>
    <source>
        <strain evidence="1">CBS 118394</strain>
    </source>
</reference>
<reference evidence="1" key="1">
    <citation type="journal article" date="2023" name="Mol. Phylogenet. Evol.">
        <title>Genome-scale phylogeny and comparative genomics of the fungal order Sordariales.</title>
        <authorList>
            <person name="Hensen N."/>
            <person name="Bonometti L."/>
            <person name="Westerberg I."/>
            <person name="Brannstrom I.O."/>
            <person name="Guillou S."/>
            <person name="Cros-Aarteil S."/>
            <person name="Calhoun S."/>
            <person name="Haridas S."/>
            <person name="Kuo A."/>
            <person name="Mondo S."/>
            <person name="Pangilinan J."/>
            <person name="Riley R."/>
            <person name="LaButti K."/>
            <person name="Andreopoulos B."/>
            <person name="Lipzen A."/>
            <person name="Chen C."/>
            <person name="Yan M."/>
            <person name="Daum C."/>
            <person name="Ng V."/>
            <person name="Clum A."/>
            <person name="Steindorff A."/>
            <person name="Ohm R.A."/>
            <person name="Martin F."/>
            <person name="Silar P."/>
            <person name="Natvig D.O."/>
            <person name="Lalanne C."/>
            <person name="Gautier V."/>
            <person name="Ament-Velasquez S.L."/>
            <person name="Kruys A."/>
            <person name="Hutchinson M.I."/>
            <person name="Powell A.J."/>
            <person name="Barry K."/>
            <person name="Miller A.N."/>
            <person name="Grigoriev I.V."/>
            <person name="Debuchy R."/>
            <person name="Gladieux P."/>
            <person name="Hiltunen Thoren M."/>
            <person name="Johannesson H."/>
        </authorList>
    </citation>
    <scope>NUCLEOTIDE SEQUENCE</scope>
    <source>
        <strain evidence="1">CBS 118394</strain>
    </source>
</reference>
<comment type="caution">
    <text evidence="1">The sequence shown here is derived from an EMBL/GenBank/DDBJ whole genome shotgun (WGS) entry which is preliminary data.</text>
</comment>
<gene>
    <name evidence="1" type="ORF">B0H66DRAFT_547228</name>
</gene>
<name>A0AAE0MAY8_9PEZI</name>
<sequence>MSACFIEVLAMPPARVSGLHSSSVLRKGPFDHVCVGVLRLHSKLRDLEGSLFHTYLATFRTEIVFTTQSRTH</sequence>
<evidence type="ECO:0000313" key="2">
    <source>
        <dbReference type="Proteomes" id="UP001283341"/>
    </source>
</evidence>
<dbReference type="EMBL" id="JAUEDM010000002">
    <property type="protein sequence ID" value="KAK3325008.1"/>
    <property type="molecule type" value="Genomic_DNA"/>
</dbReference>
<dbReference type="AlphaFoldDB" id="A0AAE0MAY8"/>
<keyword evidence="2" id="KW-1185">Reference proteome</keyword>
<organism evidence="1 2">
    <name type="scientific">Apodospora peruviana</name>
    <dbReference type="NCBI Taxonomy" id="516989"/>
    <lineage>
        <taxon>Eukaryota</taxon>
        <taxon>Fungi</taxon>
        <taxon>Dikarya</taxon>
        <taxon>Ascomycota</taxon>
        <taxon>Pezizomycotina</taxon>
        <taxon>Sordariomycetes</taxon>
        <taxon>Sordariomycetidae</taxon>
        <taxon>Sordariales</taxon>
        <taxon>Lasiosphaeriaceae</taxon>
        <taxon>Apodospora</taxon>
    </lineage>
</organism>
<accession>A0AAE0MAY8</accession>
<evidence type="ECO:0000313" key="1">
    <source>
        <dbReference type="EMBL" id="KAK3325008.1"/>
    </source>
</evidence>
<dbReference type="Proteomes" id="UP001283341">
    <property type="component" value="Unassembled WGS sequence"/>
</dbReference>
<proteinExistence type="predicted"/>
<protein>
    <submittedName>
        <fullName evidence="1">Uncharacterized protein</fullName>
    </submittedName>
</protein>